<feature type="chain" id="PRO_5039031842" evidence="4">
    <location>
        <begin position="21"/>
        <end position="362"/>
    </location>
</feature>
<evidence type="ECO:0000256" key="4">
    <source>
        <dbReference type="SAM" id="SignalP"/>
    </source>
</evidence>
<evidence type="ECO:0000256" key="2">
    <source>
        <dbReference type="ARBA" id="ARBA00010742"/>
    </source>
</evidence>
<sequence>MKKRITALLLLLTLSVTSLFTCTSADKSESASDKTAKTSKSTSTKKQELTPVTLNEVAHSIFYAPMYVAIEKGYFANEGIDLSLVTGFGADKTMTAVLSGTADIGFMGSEASIYTYNEGANDYVVNFAQLTQRAGNFLVAREDIKDFKWEDLKGKKVIGGRKGGMPEMVFEYILNQNHIDPATDLTIDQNIDFGSTAAAFAEDKSDYDFTVEFEPGATNLEKQGKGYVVASLGTDSGYVPYTAFSAKKSYINKHPEVVQGFTNALQKGMDYVASHTPEDIAQAIAPQFKETTLDTITTIISRYYEQDTWKKDLIFRQESFDLLQDILEEAGELKERAPYKDLVTTTYAEKAAKASNDTQKTN</sequence>
<dbReference type="GO" id="GO:0042597">
    <property type="term" value="C:periplasmic space"/>
    <property type="evidence" value="ECO:0007669"/>
    <property type="project" value="UniProtKB-SubCell"/>
</dbReference>
<dbReference type="Proteomes" id="UP000095439">
    <property type="component" value="Unassembled WGS sequence"/>
</dbReference>
<dbReference type="PANTHER" id="PTHR30024">
    <property type="entry name" value="ALIPHATIC SULFONATES-BINDING PROTEIN-RELATED"/>
    <property type="match status" value="1"/>
</dbReference>
<feature type="domain" description="SsuA/THI5-like" evidence="5">
    <location>
        <begin position="64"/>
        <end position="275"/>
    </location>
</feature>
<dbReference type="EMBL" id="CYYY01000001">
    <property type="protein sequence ID" value="CUN37578.1"/>
    <property type="molecule type" value="Genomic_DNA"/>
</dbReference>
<dbReference type="AlphaFoldDB" id="A0A173WHH0"/>
<dbReference type="InterPro" id="IPR015168">
    <property type="entry name" value="SsuA/THI5"/>
</dbReference>
<keyword evidence="3 4" id="KW-0732">Signal</keyword>
<dbReference type="PANTHER" id="PTHR30024:SF47">
    <property type="entry name" value="TAURINE-BINDING PERIPLASMIC PROTEIN"/>
    <property type="match status" value="1"/>
</dbReference>
<protein>
    <submittedName>
        <fullName evidence="6">ABC-type taurine transport system, periplasmic component</fullName>
    </submittedName>
</protein>
<name>A0A173WHH0_9FIRM</name>
<dbReference type="SUPFAM" id="SSF53850">
    <property type="entry name" value="Periplasmic binding protein-like II"/>
    <property type="match status" value="1"/>
</dbReference>
<evidence type="ECO:0000256" key="3">
    <source>
        <dbReference type="ARBA" id="ARBA00022729"/>
    </source>
</evidence>
<feature type="signal peptide" evidence="4">
    <location>
        <begin position="1"/>
        <end position="20"/>
    </location>
</feature>
<dbReference type="Pfam" id="PF09084">
    <property type="entry name" value="NMT1"/>
    <property type="match status" value="1"/>
</dbReference>
<evidence type="ECO:0000313" key="7">
    <source>
        <dbReference type="Proteomes" id="UP000095439"/>
    </source>
</evidence>
<dbReference type="Gene3D" id="3.40.190.10">
    <property type="entry name" value="Periplasmic binding protein-like II"/>
    <property type="match status" value="2"/>
</dbReference>
<reference evidence="6 7" key="1">
    <citation type="submission" date="2015-09" db="EMBL/GenBank/DDBJ databases">
        <authorList>
            <consortium name="Pathogen Informatics"/>
        </authorList>
    </citation>
    <scope>NUCLEOTIDE SEQUENCE [LARGE SCALE GENOMIC DNA]</scope>
    <source>
        <strain evidence="6 7">2789STDY5608866</strain>
    </source>
</reference>
<organism evidence="6 7">
    <name type="scientific">Dorea longicatena</name>
    <dbReference type="NCBI Taxonomy" id="88431"/>
    <lineage>
        <taxon>Bacteria</taxon>
        <taxon>Bacillati</taxon>
        <taxon>Bacillota</taxon>
        <taxon>Clostridia</taxon>
        <taxon>Lachnospirales</taxon>
        <taxon>Lachnospiraceae</taxon>
        <taxon>Dorea</taxon>
    </lineage>
</organism>
<comment type="similarity">
    <text evidence="2">Belongs to the bacterial solute-binding protein SsuA/TauA family.</text>
</comment>
<accession>A0A173WHH0</accession>
<evidence type="ECO:0000256" key="1">
    <source>
        <dbReference type="ARBA" id="ARBA00004418"/>
    </source>
</evidence>
<proteinExistence type="inferred from homology"/>
<comment type="subcellular location">
    <subcellularLocation>
        <location evidence="1">Periplasm</location>
    </subcellularLocation>
</comment>
<evidence type="ECO:0000313" key="6">
    <source>
        <dbReference type="EMBL" id="CUN37578.1"/>
    </source>
</evidence>
<evidence type="ECO:0000259" key="5">
    <source>
        <dbReference type="Pfam" id="PF09084"/>
    </source>
</evidence>
<gene>
    <name evidence="6" type="ORF">ERS852423_00218</name>
</gene>
<dbReference type="RefSeq" id="WP_055180138.1">
    <property type="nucleotide sequence ID" value="NZ_CABIWY010000001.1"/>
</dbReference>